<evidence type="ECO:0000313" key="3">
    <source>
        <dbReference type="EMBL" id="MDM5283032.1"/>
    </source>
</evidence>
<gene>
    <name evidence="3" type="ORF">QUF85_06930</name>
</gene>
<dbReference type="SUPFAM" id="SSF56059">
    <property type="entry name" value="Glutathione synthetase ATP-binding domain-like"/>
    <property type="match status" value="1"/>
</dbReference>
<dbReference type="RefSeq" id="WP_289349252.1">
    <property type="nucleotide sequence ID" value="NZ_JAUCFI010000003.1"/>
</dbReference>
<dbReference type="Gene3D" id="3.30.470.20">
    <property type="entry name" value="ATP-grasp fold, B domain"/>
    <property type="match status" value="1"/>
</dbReference>
<proteinExistence type="predicted"/>
<dbReference type="GO" id="GO:0046872">
    <property type="term" value="F:metal ion binding"/>
    <property type="evidence" value="ECO:0007669"/>
    <property type="project" value="InterPro"/>
</dbReference>
<keyword evidence="1" id="KW-0067">ATP-binding</keyword>
<accession>A0AAJ1VAC4</accession>
<dbReference type="Proteomes" id="UP001238973">
    <property type="component" value="Unassembled WGS sequence"/>
</dbReference>
<protein>
    <submittedName>
        <fullName evidence="3">YheC/YheD family protein</fullName>
    </submittedName>
</protein>
<dbReference type="AlphaFoldDB" id="A0AAJ1VAC4"/>
<reference evidence="3" key="1">
    <citation type="submission" date="2023-06" db="EMBL/GenBank/DDBJ databases">
        <title>Comparative genomics of Bacillaceae isolates and their secondary metabolite potential.</title>
        <authorList>
            <person name="Song L."/>
            <person name="Nielsen L.J."/>
            <person name="Mohite O."/>
            <person name="Xu X."/>
            <person name="Weber T."/>
            <person name="Kovacs A.T."/>
        </authorList>
    </citation>
    <scope>NUCLEOTIDE SEQUENCE</scope>
    <source>
        <strain evidence="3">G1S1</strain>
    </source>
</reference>
<dbReference type="InterPro" id="IPR026838">
    <property type="entry name" value="YheC/D"/>
</dbReference>
<comment type="caution">
    <text evidence="3">The sequence shown here is derived from an EMBL/GenBank/DDBJ whole genome shotgun (WGS) entry which is preliminary data.</text>
</comment>
<dbReference type="InterPro" id="IPR011761">
    <property type="entry name" value="ATP-grasp"/>
</dbReference>
<dbReference type="PROSITE" id="PS50975">
    <property type="entry name" value="ATP_GRASP"/>
    <property type="match status" value="1"/>
</dbReference>
<feature type="domain" description="ATP-grasp" evidence="2">
    <location>
        <begin position="212"/>
        <end position="449"/>
    </location>
</feature>
<sequence>MNLNHQKVYITVNPAETRKKALLFIEEKLFEEWDLQFGEPVTIMAGCRSVPVLVQPFPSSQPTLKLSYDMNQILSLPVFSDPISVSYHAEERSIKIGPFFASLMNQTPLQDGTFGEMEKFYQEMKSYCNQQGIPFYLVKLQSLQDGVVEGYLPGQGGWKALPLPIPDVFYNRIHSRKLEQSPSFKLFKTELEERSIPMFNGRFLSKHDVHELLILEDELLPNLPETILFNEKETFLTFIEKHSVIYFKPASGSQGRNICRLTQVAGKWKIEQSGHLQNVHFADTDEKLFETLKKFSRKRSFILQKGISLFETDQRKVDFRILLHRNEQLEWKVTSMVARIGDPGTIVSNLAQGGLMKNGPDFLKEAFELQDASRIYQKLVRLAKNTAQALVENLDDSFGELGIDLALDTDTHPWIIEVNSKPSKKFQGNYETFRPSVKSIIDFMLALNPKTIHKRSC</sequence>
<name>A0AAJ1VAC4_9BACI</name>
<keyword evidence="1" id="KW-0547">Nucleotide-binding</keyword>
<evidence type="ECO:0000259" key="2">
    <source>
        <dbReference type="PROSITE" id="PS50975"/>
    </source>
</evidence>
<evidence type="ECO:0000256" key="1">
    <source>
        <dbReference type="PROSITE-ProRule" id="PRU00409"/>
    </source>
</evidence>
<dbReference type="Pfam" id="PF14398">
    <property type="entry name" value="ATPgrasp_YheCD"/>
    <property type="match status" value="1"/>
</dbReference>
<dbReference type="EMBL" id="JAUCFI010000003">
    <property type="protein sequence ID" value="MDM5283032.1"/>
    <property type="molecule type" value="Genomic_DNA"/>
</dbReference>
<dbReference type="GO" id="GO:0005524">
    <property type="term" value="F:ATP binding"/>
    <property type="evidence" value="ECO:0007669"/>
    <property type="project" value="UniProtKB-UniRule"/>
</dbReference>
<organism evidence="3 4">
    <name type="scientific">Peribacillus frigoritolerans</name>
    <dbReference type="NCBI Taxonomy" id="450367"/>
    <lineage>
        <taxon>Bacteria</taxon>
        <taxon>Bacillati</taxon>
        <taxon>Bacillota</taxon>
        <taxon>Bacilli</taxon>
        <taxon>Bacillales</taxon>
        <taxon>Bacillaceae</taxon>
        <taxon>Peribacillus</taxon>
    </lineage>
</organism>
<evidence type="ECO:0000313" key="4">
    <source>
        <dbReference type="Proteomes" id="UP001238973"/>
    </source>
</evidence>